<dbReference type="Gene3D" id="3.40.50.300">
    <property type="entry name" value="P-loop containing nucleotide triphosphate hydrolases"/>
    <property type="match status" value="1"/>
</dbReference>
<gene>
    <name evidence="8" type="ORF">NP095_13825</name>
</gene>
<dbReference type="PROSITE" id="PS00211">
    <property type="entry name" value="ABC_TRANSPORTER_1"/>
    <property type="match status" value="1"/>
</dbReference>
<dbReference type="SMART" id="SM00382">
    <property type="entry name" value="AAA"/>
    <property type="match status" value="1"/>
</dbReference>
<keyword evidence="2" id="KW-0813">Transport</keyword>
<dbReference type="InterPro" id="IPR003593">
    <property type="entry name" value="AAA+_ATPase"/>
</dbReference>
<feature type="region of interest" description="Disordered" evidence="6">
    <location>
        <begin position="1"/>
        <end position="24"/>
    </location>
</feature>
<dbReference type="GO" id="GO:0005524">
    <property type="term" value="F:ATP binding"/>
    <property type="evidence" value="ECO:0007669"/>
    <property type="project" value="UniProtKB-KW"/>
</dbReference>
<dbReference type="PROSITE" id="PS50893">
    <property type="entry name" value="ABC_TRANSPORTER_2"/>
    <property type="match status" value="1"/>
</dbReference>
<evidence type="ECO:0000256" key="1">
    <source>
        <dbReference type="ARBA" id="ARBA00005417"/>
    </source>
</evidence>
<comment type="similarity">
    <text evidence="1">Belongs to the ABC transporter superfamily.</text>
</comment>
<accession>A0ABY5KGK7</accession>
<dbReference type="InterPro" id="IPR027417">
    <property type="entry name" value="P-loop_NTPase"/>
</dbReference>
<evidence type="ECO:0000256" key="6">
    <source>
        <dbReference type="SAM" id="MobiDB-lite"/>
    </source>
</evidence>
<reference evidence="8 9" key="1">
    <citation type="submission" date="2022-07" db="EMBL/GenBank/DDBJ databases">
        <title>Novel species in genus Aeromicrobium.</title>
        <authorList>
            <person name="Ye L."/>
        </authorList>
    </citation>
    <scope>NUCLEOTIDE SEQUENCE [LARGE SCALE GENOMIC DNA]</scope>
    <source>
        <strain evidence="9">zg-Y50</strain>
    </source>
</reference>
<name>A0ABY5KGK7_9ACTN</name>
<dbReference type="PANTHER" id="PTHR43820:SF4">
    <property type="entry name" value="HIGH-AFFINITY BRANCHED-CHAIN AMINO ACID TRANSPORT ATP-BINDING PROTEIN LIVF"/>
    <property type="match status" value="1"/>
</dbReference>
<dbReference type="InterPro" id="IPR003439">
    <property type="entry name" value="ABC_transporter-like_ATP-bd"/>
</dbReference>
<keyword evidence="5" id="KW-0029">Amino-acid transport</keyword>
<dbReference type="InterPro" id="IPR052156">
    <property type="entry name" value="BCAA_Transport_ATP-bd_LivF"/>
</dbReference>
<organism evidence="8 9">
    <name type="scientific">Aeromicrobium duanguangcaii</name>
    <dbReference type="NCBI Taxonomy" id="2968086"/>
    <lineage>
        <taxon>Bacteria</taxon>
        <taxon>Bacillati</taxon>
        <taxon>Actinomycetota</taxon>
        <taxon>Actinomycetes</taxon>
        <taxon>Propionibacteriales</taxon>
        <taxon>Nocardioidaceae</taxon>
        <taxon>Aeromicrobium</taxon>
    </lineage>
</organism>
<evidence type="ECO:0000256" key="2">
    <source>
        <dbReference type="ARBA" id="ARBA00022448"/>
    </source>
</evidence>
<feature type="domain" description="ABC transporter" evidence="7">
    <location>
        <begin position="27"/>
        <end position="260"/>
    </location>
</feature>
<evidence type="ECO:0000313" key="9">
    <source>
        <dbReference type="Proteomes" id="UP001315860"/>
    </source>
</evidence>
<dbReference type="RefSeq" id="WP_232419113.1">
    <property type="nucleotide sequence ID" value="NZ_CP101990.1"/>
</dbReference>
<evidence type="ECO:0000259" key="7">
    <source>
        <dbReference type="PROSITE" id="PS50893"/>
    </source>
</evidence>
<evidence type="ECO:0000313" key="8">
    <source>
        <dbReference type="EMBL" id="UUI68272.1"/>
    </source>
</evidence>
<dbReference type="SUPFAM" id="SSF52540">
    <property type="entry name" value="P-loop containing nucleoside triphosphate hydrolases"/>
    <property type="match status" value="1"/>
</dbReference>
<evidence type="ECO:0000256" key="5">
    <source>
        <dbReference type="ARBA" id="ARBA00022970"/>
    </source>
</evidence>
<keyword evidence="3" id="KW-0547">Nucleotide-binding</keyword>
<dbReference type="Proteomes" id="UP001315860">
    <property type="component" value="Chromosome"/>
</dbReference>
<keyword evidence="9" id="KW-1185">Reference proteome</keyword>
<dbReference type="CDD" id="cd03224">
    <property type="entry name" value="ABC_TM1139_LivF_branched"/>
    <property type="match status" value="1"/>
</dbReference>
<evidence type="ECO:0000256" key="4">
    <source>
        <dbReference type="ARBA" id="ARBA00022840"/>
    </source>
</evidence>
<proteinExistence type="inferred from homology"/>
<evidence type="ECO:0000256" key="3">
    <source>
        <dbReference type="ARBA" id="ARBA00022741"/>
    </source>
</evidence>
<dbReference type="EMBL" id="CP101990">
    <property type="protein sequence ID" value="UUI68272.1"/>
    <property type="molecule type" value="Genomic_DNA"/>
</dbReference>
<protein>
    <submittedName>
        <fullName evidence="8">ABC transporter ATP-binding protein</fullName>
    </submittedName>
</protein>
<dbReference type="InterPro" id="IPR017871">
    <property type="entry name" value="ABC_transporter-like_CS"/>
</dbReference>
<dbReference type="PANTHER" id="PTHR43820">
    <property type="entry name" value="HIGH-AFFINITY BRANCHED-CHAIN AMINO ACID TRANSPORT ATP-BINDING PROTEIN LIVF"/>
    <property type="match status" value="1"/>
</dbReference>
<dbReference type="Pfam" id="PF00005">
    <property type="entry name" value="ABC_tran"/>
    <property type="match status" value="1"/>
</dbReference>
<keyword evidence="4 8" id="KW-0067">ATP-binding</keyword>
<sequence>MPTLEHEAPRNLSPGAVRPDEGQPPMLRLDSVTAGYGGFNILHGVSLEVRRSEIVSVLGPNGSGKSTVFKAVYGLIPVRSGEVRLGDADISKSGPQELLRDGVAMVPQLSTVFPEMSVRDNLELGMYLVRDRKLVKQRVDDVFDLFPRLSERRNQHAGLLSGGERRALEIGRSLMLDPKLVLMDEPSVGLSPILVKEVFEQLRELRDNAGITFLLIEQNARSALSMSDWGYVIERGRVTFSGTGQDLLGDEEVRRAFLGD</sequence>